<dbReference type="EMBL" id="LGUA01002031">
    <property type="protein sequence ID" value="OAX77809.1"/>
    <property type="molecule type" value="Genomic_DNA"/>
</dbReference>
<keyword evidence="7" id="KW-1185">Reference proteome</keyword>
<dbReference type="PANTHER" id="PTHR16631">
    <property type="entry name" value="GLUCAN 1,3-BETA-GLUCOSIDASE"/>
    <property type="match status" value="1"/>
</dbReference>
<comment type="caution">
    <text evidence="6">The sequence shown here is derived from an EMBL/GenBank/DDBJ whole genome shotgun (WGS) entry which is preliminary data.</text>
</comment>
<keyword evidence="5" id="KW-0326">Glycosidase</keyword>
<evidence type="ECO:0000256" key="1">
    <source>
        <dbReference type="ARBA" id="ARBA00004196"/>
    </source>
</evidence>
<dbReference type="PANTHER" id="PTHR16631:SF26">
    <property type="entry name" value="GLUCAN 1,3-BETA-GLUCOSIDASE"/>
    <property type="match status" value="1"/>
</dbReference>
<dbReference type="InterPro" id="IPR050732">
    <property type="entry name" value="Beta-glucan_modifiers"/>
</dbReference>
<dbReference type="Proteomes" id="UP000091918">
    <property type="component" value="Unassembled WGS sequence"/>
</dbReference>
<dbReference type="GO" id="GO:0042973">
    <property type="term" value="F:glucan endo-1,3-beta-D-glucosidase activity"/>
    <property type="evidence" value="ECO:0007669"/>
    <property type="project" value="TreeGrafter"/>
</dbReference>
<dbReference type="GO" id="GO:0009277">
    <property type="term" value="C:fungal-type cell wall"/>
    <property type="evidence" value="ECO:0007669"/>
    <property type="project" value="TreeGrafter"/>
</dbReference>
<dbReference type="OrthoDB" id="1293114at2759"/>
<proteinExistence type="inferred from homology"/>
<organism evidence="6 7">
    <name type="scientific">Emergomyces africanus</name>
    <dbReference type="NCBI Taxonomy" id="1955775"/>
    <lineage>
        <taxon>Eukaryota</taxon>
        <taxon>Fungi</taxon>
        <taxon>Dikarya</taxon>
        <taxon>Ascomycota</taxon>
        <taxon>Pezizomycotina</taxon>
        <taxon>Eurotiomycetes</taxon>
        <taxon>Eurotiomycetidae</taxon>
        <taxon>Onygenales</taxon>
        <taxon>Ajellomycetaceae</taxon>
        <taxon>Emergomyces</taxon>
    </lineage>
</organism>
<evidence type="ECO:0000256" key="3">
    <source>
        <dbReference type="ARBA" id="ARBA00022801"/>
    </source>
</evidence>
<keyword evidence="4" id="KW-0325">Glycoprotein</keyword>
<name>A0A1B7NLU6_9EURO</name>
<dbReference type="InterPro" id="IPR017853">
    <property type="entry name" value="GH"/>
</dbReference>
<protein>
    <submittedName>
        <fullName evidence="6">Uncharacterized protein</fullName>
    </submittedName>
</protein>
<keyword evidence="3" id="KW-0378">Hydrolase</keyword>
<evidence type="ECO:0000313" key="7">
    <source>
        <dbReference type="Proteomes" id="UP000091918"/>
    </source>
</evidence>
<dbReference type="STRING" id="1658172.A0A1B7NLU6"/>
<evidence type="ECO:0000256" key="5">
    <source>
        <dbReference type="ARBA" id="ARBA00023295"/>
    </source>
</evidence>
<sequence length="79" mass="8725">MVFAHVAKNKGFKLVLGIWPDVKASFDSDKKILKDAIKGNEDVIAAITVGSETLYRGNFKGPELLEKINQVKKEIPGVR</sequence>
<comment type="subcellular location">
    <subcellularLocation>
        <location evidence="1">Cell envelope</location>
    </subcellularLocation>
</comment>
<dbReference type="AlphaFoldDB" id="A0A1B7NLU6"/>
<dbReference type="GO" id="GO:0009986">
    <property type="term" value="C:cell surface"/>
    <property type="evidence" value="ECO:0007669"/>
    <property type="project" value="TreeGrafter"/>
</dbReference>
<dbReference type="GO" id="GO:0071555">
    <property type="term" value="P:cell wall organization"/>
    <property type="evidence" value="ECO:0007669"/>
    <property type="project" value="TreeGrafter"/>
</dbReference>
<evidence type="ECO:0000256" key="4">
    <source>
        <dbReference type="ARBA" id="ARBA00023180"/>
    </source>
</evidence>
<dbReference type="GO" id="GO:0005576">
    <property type="term" value="C:extracellular region"/>
    <property type="evidence" value="ECO:0007669"/>
    <property type="project" value="TreeGrafter"/>
</dbReference>
<dbReference type="SUPFAM" id="SSF51445">
    <property type="entry name" value="(Trans)glycosidases"/>
    <property type="match status" value="1"/>
</dbReference>
<evidence type="ECO:0000313" key="6">
    <source>
        <dbReference type="EMBL" id="OAX77809.1"/>
    </source>
</evidence>
<evidence type="ECO:0000256" key="2">
    <source>
        <dbReference type="ARBA" id="ARBA00008773"/>
    </source>
</evidence>
<gene>
    <name evidence="6" type="ORF">ACJ72_07891</name>
</gene>
<accession>A0A1B7NLU6</accession>
<comment type="similarity">
    <text evidence="2">Belongs to the glycosyl hydrolase 17 family.</text>
</comment>
<feature type="non-terminal residue" evidence="6">
    <location>
        <position position="79"/>
    </location>
</feature>
<reference evidence="6 7" key="1">
    <citation type="submission" date="2015-07" db="EMBL/GenBank/DDBJ databases">
        <title>Emmonsia species relationships and genome sequence.</title>
        <authorList>
            <person name="Cuomo C.A."/>
            <person name="Schwartz I.S."/>
            <person name="Kenyon C."/>
            <person name="de Hoog G.S."/>
            <person name="Govender N.P."/>
            <person name="Botha A."/>
            <person name="Moreno L."/>
            <person name="de Vries M."/>
            <person name="Munoz J.F."/>
            <person name="Stielow J.B."/>
        </authorList>
    </citation>
    <scope>NUCLEOTIDE SEQUENCE [LARGE SCALE GENOMIC DNA]</scope>
    <source>
        <strain evidence="6 7">CBS 136260</strain>
    </source>
</reference>